<dbReference type="GO" id="GO:0000139">
    <property type="term" value="C:Golgi membrane"/>
    <property type="evidence" value="ECO:0007669"/>
    <property type="project" value="UniProtKB-SubCell"/>
</dbReference>
<organism evidence="14 15">
    <name type="scientific">Boletus reticuloceps</name>
    <dbReference type="NCBI Taxonomy" id="495285"/>
    <lineage>
        <taxon>Eukaryota</taxon>
        <taxon>Fungi</taxon>
        <taxon>Dikarya</taxon>
        <taxon>Basidiomycota</taxon>
        <taxon>Agaricomycotina</taxon>
        <taxon>Agaricomycetes</taxon>
        <taxon>Agaricomycetidae</taxon>
        <taxon>Boletales</taxon>
        <taxon>Boletineae</taxon>
        <taxon>Boletaceae</taxon>
        <taxon>Boletoideae</taxon>
        <taxon>Boletus</taxon>
    </lineage>
</organism>
<feature type="domain" description="Cux N-terminal" evidence="13">
    <location>
        <begin position="5"/>
        <end position="117"/>
    </location>
</feature>
<evidence type="ECO:0000256" key="6">
    <source>
        <dbReference type="ARBA" id="ARBA00022989"/>
    </source>
</evidence>
<name>A0A8I3ADA6_9AGAM</name>
<dbReference type="GO" id="GO:0006891">
    <property type="term" value="P:intra-Golgi vesicle-mediated transport"/>
    <property type="evidence" value="ECO:0007669"/>
    <property type="project" value="InterPro"/>
</dbReference>
<dbReference type="InterPro" id="IPR012955">
    <property type="entry name" value="CASP_C"/>
</dbReference>
<sequence>MSLTEHHNFSGALATWKGINLHELQKTLDAQGIEIVENQKENVLSRKGLAERTKEFKKIPDDEKLNAFKVLLKAYQQEIDNLTKRSKVAESAFLNVYKVLAEAPDPYPLLETVVEQTITSETNVSLTAEVNALKAEVARLRGENVELKRENGTLDSMKRKVETLEGKMDELIAEKVSQKENELNATYDERMRNYEEREQDLTRQVTLYKSQLRELRLSNETHQARLLDASSRADQDLVSRLAEADMVLADLERANSRVAAVEGRNEELRAEIETLRAGSENTELITSLQSRLSALESTNADLTAQLFSTQSQLSVTQTQLSRHVEEGAKREKREKAELQMEVGALKRKLMTYADYDEIKRELEIMKYVEFGGLDDDTSDVDGDDWSSHGSEGVHLPDPNADKANAQHGKSLEVLLASKNKRILEELTRFRILHTTLEESLKSTQSELDTARTELFKQKSLNEKLETDLLALDKRSTNPPSMGGTSVDDALAGLGLDLGLDITKSKKGESFSSTTRSTPIPFTSSADTSILPIVTSQRDRFRARNAELEEELRRQFHTISELRSEIKSLQSDNLKLYEKVRYMQSYRETSSVSQLDPLPGSSRSHRTDKPRVGGARDGGDADEVELGRWRQRYEETMNPFEAFRGREATQAYTSLPLPERLLVTLTRAVLGHRRARLAFVSYATGLHLLVVWVVWSGWGCWGDGGSGVDGYVNVPRPF</sequence>
<evidence type="ECO:0000256" key="1">
    <source>
        <dbReference type="ARBA" id="ARBA00004409"/>
    </source>
</evidence>
<protein>
    <recommendedName>
        <fullName evidence="3">Protein CASP</fullName>
    </recommendedName>
</protein>
<comment type="subcellular location">
    <subcellularLocation>
        <location evidence="1">Golgi apparatus membrane</location>
        <topology evidence="1">Single-pass type IV membrane protein</topology>
    </subcellularLocation>
</comment>
<evidence type="ECO:0000313" key="15">
    <source>
        <dbReference type="Proteomes" id="UP000683000"/>
    </source>
</evidence>
<dbReference type="Proteomes" id="UP000683000">
    <property type="component" value="Unassembled WGS sequence"/>
</dbReference>
<evidence type="ECO:0000256" key="3">
    <source>
        <dbReference type="ARBA" id="ARBA00018691"/>
    </source>
</evidence>
<evidence type="ECO:0000259" key="13">
    <source>
        <dbReference type="Pfam" id="PF25398"/>
    </source>
</evidence>
<evidence type="ECO:0000256" key="8">
    <source>
        <dbReference type="ARBA" id="ARBA00023054"/>
    </source>
</evidence>
<keyword evidence="8 10" id="KW-0175">Coiled coil</keyword>
<proteinExistence type="inferred from homology"/>
<feature type="region of interest" description="Disordered" evidence="11">
    <location>
        <begin position="378"/>
        <end position="404"/>
    </location>
</feature>
<keyword evidence="5" id="KW-0812">Transmembrane</keyword>
<dbReference type="PANTHER" id="PTHR14043">
    <property type="entry name" value="CCAAT DISPLACEMENT PROTEIN-RELATED"/>
    <property type="match status" value="1"/>
</dbReference>
<evidence type="ECO:0000313" key="14">
    <source>
        <dbReference type="EMBL" id="KAG6378276.1"/>
    </source>
</evidence>
<reference evidence="14" key="1">
    <citation type="submission" date="2021-03" db="EMBL/GenBank/DDBJ databases">
        <title>Evolutionary innovations through gain and loss of genes in the ectomycorrhizal Boletales.</title>
        <authorList>
            <person name="Wu G."/>
            <person name="Miyauchi S."/>
            <person name="Morin E."/>
            <person name="Yang Z.-L."/>
            <person name="Xu J."/>
            <person name="Martin F.M."/>
        </authorList>
    </citation>
    <scope>NUCLEOTIDE SEQUENCE</scope>
    <source>
        <strain evidence="14">BR01</strain>
    </source>
</reference>
<accession>A0A8I3ADA6</accession>
<feature type="coiled-coil region" evidence="10">
    <location>
        <begin position="123"/>
        <end position="211"/>
    </location>
</feature>
<evidence type="ECO:0000256" key="7">
    <source>
        <dbReference type="ARBA" id="ARBA00023034"/>
    </source>
</evidence>
<evidence type="ECO:0000256" key="5">
    <source>
        <dbReference type="ARBA" id="ARBA00022692"/>
    </source>
</evidence>
<evidence type="ECO:0000256" key="4">
    <source>
        <dbReference type="ARBA" id="ARBA00022448"/>
    </source>
</evidence>
<feature type="coiled-coil region" evidence="10">
    <location>
        <begin position="65"/>
        <end position="92"/>
    </location>
</feature>
<evidence type="ECO:0000259" key="12">
    <source>
        <dbReference type="Pfam" id="PF08172"/>
    </source>
</evidence>
<dbReference type="Pfam" id="PF08172">
    <property type="entry name" value="CASP_C"/>
    <property type="match status" value="1"/>
</dbReference>
<keyword evidence="15" id="KW-1185">Reference proteome</keyword>
<feature type="region of interest" description="Disordered" evidence="11">
    <location>
        <begin position="587"/>
        <end position="620"/>
    </location>
</feature>
<dbReference type="InterPro" id="IPR057476">
    <property type="entry name" value="Cux_N"/>
</dbReference>
<keyword evidence="7" id="KW-0333">Golgi apparatus</keyword>
<comment type="caution">
    <text evidence="14">The sequence shown here is derived from an EMBL/GenBank/DDBJ whole genome shotgun (WGS) entry which is preliminary data.</text>
</comment>
<keyword evidence="6" id="KW-1133">Transmembrane helix</keyword>
<evidence type="ECO:0000256" key="2">
    <source>
        <dbReference type="ARBA" id="ARBA00006415"/>
    </source>
</evidence>
<evidence type="ECO:0000256" key="9">
    <source>
        <dbReference type="ARBA" id="ARBA00023136"/>
    </source>
</evidence>
<dbReference type="AlphaFoldDB" id="A0A8I3ADA6"/>
<feature type="coiled-coil region" evidence="10">
    <location>
        <begin position="537"/>
        <end position="578"/>
    </location>
</feature>
<dbReference type="OrthoDB" id="10257567at2759"/>
<dbReference type="EMBL" id="JAGFBS010000007">
    <property type="protein sequence ID" value="KAG6378276.1"/>
    <property type="molecule type" value="Genomic_DNA"/>
</dbReference>
<feature type="coiled-coil region" evidence="10">
    <location>
        <begin position="251"/>
        <end position="348"/>
    </location>
</feature>
<keyword evidence="4" id="KW-0813">Transport</keyword>
<keyword evidence="9" id="KW-0472">Membrane</keyword>
<evidence type="ECO:0000256" key="10">
    <source>
        <dbReference type="SAM" id="Coils"/>
    </source>
</evidence>
<feature type="domain" description="CASP C-terminal" evidence="12">
    <location>
        <begin position="442"/>
        <end position="694"/>
    </location>
</feature>
<dbReference type="PANTHER" id="PTHR14043:SF2">
    <property type="entry name" value="HOMEOBOX PROTEIN CUT"/>
    <property type="match status" value="1"/>
</dbReference>
<evidence type="ECO:0000256" key="11">
    <source>
        <dbReference type="SAM" id="MobiDB-lite"/>
    </source>
</evidence>
<comment type="similarity">
    <text evidence="2">Belongs to the CASP family.</text>
</comment>
<dbReference type="Pfam" id="PF25398">
    <property type="entry name" value="CUX1_N"/>
    <property type="match status" value="1"/>
</dbReference>
<gene>
    <name evidence="14" type="ORF">JVT61DRAFT_13988</name>
</gene>